<feature type="transmembrane region" description="Helical" evidence="1">
    <location>
        <begin position="231"/>
        <end position="250"/>
    </location>
</feature>
<feature type="transmembrane region" description="Helical" evidence="1">
    <location>
        <begin position="15"/>
        <end position="34"/>
    </location>
</feature>
<protein>
    <submittedName>
        <fullName evidence="3">Acyltransferase</fullName>
    </submittedName>
</protein>
<comment type="caution">
    <text evidence="3">The sequence shown here is derived from an EMBL/GenBank/DDBJ whole genome shotgun (WGS) entry which is preliminary data.</text>
</comment>
<dbReference type="EMBL" id="QRGA01000016">
    <property type="protein sequence ID" value="RDU96050.1"/>
    <property type="molecule type" value="Genomic_DNA"/>
</dbReference>
<evidence type="ECO:0000259" key="2">
    <source>
        <dbReference type="Pfam" id="PF01757"/>
    </source>
</evidence>
<evidence type="ECO:0000256" key="1">
    <source>
        <dbReference type="SAM" id="Phobius"/>
    </source>
</evidence>
<dbReference type="AlphaFoldDB" id="A0A3D8JT53"/>
<dbReference type="OrthoDB" id="9814807at2"/>
<evidence type="ECO:0000313" key="3">
    <source>
        <dbReference type="EMBL" id="RDU96050.1"/>
    </source>
</evidence>
<keyword evidence="1" id="KW-0472">Membrane</keyword>
<name>A0A3D8JT53_9BURK</name>
<keyword evidence="1" id="KW-1133">Transmembrane helix</keyword>
<keyword evidence="4" id="KW-1185">Reference proteome</keyword>
<feature type="transmembrane region" description="Helical" evidence="1">
    <location>
        <begin position="144"/>
        <end position="163"/>
    </location>
</feature>
<dbReference type="PANTHER" id="PTHR23028">
    <property type="entry name" value="ACETYLTRANSFERASE"/>
    <property type="match status" value="1"/>
</dbReference>
<dbReference type="RefSeq" id="WP_115536432.1">
    <property type="nucleotide sequence ID" value="NZ_QRGA01000016.1"/>
</dbReference>
<dbReference type="Proteomes" id="UP000256838">
    <property type="component" value="Unassembled WGS sequence"/>
</dbReference>
<feature type="transmembrane region" description="Helical" evidence="1">
    <location>
        <begin position="331"/>
        <end position="353"/>
    </location>
</feature>
<dbReference type="Pfam" id="PF01757">
    <property type="entry name" value="Acyl_transf_3"/>
    <property type="match status" value="1"/>
</dbReference>
<keyword evidence="3" id="KW-0012">Acyltransferase</keyword>
<accession>A0A3D8JT53</accession>
<feature type="transmembrane region" description="Helical" evidence="1">
    <location>
        <begin position="54"/>
        <end position="78"/>
    </location>
</feature>
<keyword evidence="1" id="KW-0812">Transmembrane</keyword>
<gene>
    <name evidence="3" type="ORF">DWV00_25725</name>
</gene>
<dbReference type="PANTHER" id="PTHR23028:SF53">
    <property type="entry name" value="ACYL_TRANSF_3 DOMAIN-CONTAINING PROTEIN"/>
    <property type="match status" value="1"/>
</dbReference>
<feature type="transmembrane region" description="Helical" evidence="1">
    <location>
        <begin position="99"/>
        <end position="132"/>
    </location>
</feature>
<organism evidence="3 4">
    <name type="scientific">Trinickia dinghuensis</name>
    <dbReference type="NCBI Taxonomy" id="2291023"/>
    <lineage>
        <taxon>Bacteria</taxon>
        <taxon>Pseudomonadati</taxon>
        <taxon>Pseudomonadota</taxon>
        <taxon>Betaproteobacteria</taxon>
        <taxon>Burkholderiales</taxon>
        <taxon>Burkholderiaceae</taxon>
        <taxon>Trinickia</taxon>
    </lineage>
</organism>
<dbReference type="GO" id="GO:0016020">
    <property type="term" value="C:membrane"/>
    <property type="evidence" value="ECO:0007669"/>
    <property type="project" value="TreeGrafter"/>
</dbReference>
<feature type="transmembrane region" description="Helical" evidence="1">
    <location>
        <begin position="301"/>
        <end position="319"/>
    </location>
</feature>
<feature type="transmembrane region" description="Helical" evidence="1">
    <location>
        <begin position="196"/>
        <end position="219"/>
    </location>
</feature>
<keyword evidence="3" id="KW-0808">Transferase</keyword>
<feature type="transmembrane region" description="Helical" evidence="1">
    <location>
        <begin position="270"/>
        <end position="294"/>
    </location>
</feature>
<dbReference type="InterPro" id="IPR050879">
    <property type="entry name" value="Acyltransferase_3"/>
</dbReference>
<dbReference type="InterPro" id="IPR002656">
    <property type="entry name" value="Acyl_transf_3_dom"/>
</dbReference>
<sequence length="380" mass="42253">MRSANIKYLPEVDHLRALAAVLIVFFHGFQLFLAKIAYNADPNISQWVHTTNPLLAVIVEGHTAVALFMVLTGFIFTYGTYDAPFSTRLFLVNRVLRIYPLFVALILAGIVVYPSNFSFLGLLQTLFLFANFPGALDVHEYSNIFWSISVEFQFYLIFPVLIFVTRKRGIGFLVQLVAVAIAFRMLIILSGGRPNIISYSYINGRIDQFVLGMLAAFALRKGLLTPARCRWLLAPAAASVIAILYGFHRLGGFPLADPWKIVWPTIEGGMWALLVASYVGASLRMPALVSWILCKIGERSFSIYLLHFVLLTILVKHNVTISVGRPGLSAIVSTAVLLLPVTLALSALTYSTIEEPFLNLRKRYIEKQPAVAPPEAVESQ</sequence>
<reference evidence="3 4" key="1">
    <citation type="submission" date="2018-08" db="EMBL/GenBank/DDBJ databases">
        <title>Paraburkholderia sp. DHOM06 isolated from forest soil.</title>
        <authorList>
            <person name="Gao Z.-H."/>
            <person name="Qiu L.-H."/>
        </authorList>
    </citation>
    <scope>NUCLEOTIDE SEQUENCE [LARGE SCALE GENOMIC DNA]</scope>
    <source>
        <strain evidence="3 4">DHOM06</strain>
    </source>
</reference>
<feature type="domain" description="Acyltransferase 3" evidence="2">
    <location>
        <begin position="11"/>
        <end position="349"/>
    </location>
</feature>
<evidence type="ECO:0000313" key="4">
    <source>
        <dbReference type="Proteomes" id="UP000256838"/>
    </source>
</evidence>
<dbReference type="GO" id="GO:0016747">
    <property type="term" value="F:acyltransferase activity, transferring groups other than amino-acyl groups"/>
    <property type="evidence" value="ECO:0007669"/>
    <property type="project" value="InterPro"/>
</dbReference>
<dbReference type="GO" id="GO:0000271">
    <property type="term" value="P:polysaccharide biosynthetic process"/>
    <property type="evidence" value="ECO:0007669"/>
    <property type="project" value="TreeGrafter"/>
</dbReference>
<feature type="transmembrane region" description="Helical" evidence="1">
    <location>
        <begin position="170"/>
        <end position="190"/>
    </location>
</feature>
<proteinExistence type="predicted"/>